<keyword evidence="2" id="KW-1185">Reference proteome</keyword>
<dbReference type="KEGG" id="bgm:CAL15_19825"/>
<dbReference type="EMBL" id="CP021111">
    <property type="protein sequence ID" value="ARP97559.1"/>
    <property type="molecule type" value="Genomic_DNA"/>
</dbReference>
<evidence type="ECO:0000313" key="1">
    <source>
        <dbReference type="EMBL" id="ARP97559.1"/>
    </source>
</evidence>
<evidence type="ECO:0000313" key="2">
    <source>
        <dbReference type="Proteomes" id="UP000194161"/>
    </source>
</evidence>
<accession>A0A1W6ZJQ7</accession>
<sequence length="98" mass="9875">MLLFLISLAAGAAAANTPCSGSKGGVSHCAAGKFVCNDGSISASKRVCDMPGGASGKLMSKPRESGASCPCRDGKFCTGPRGGTFCYSDSGNKSYIKR</sequence>
<gene>
    <name evidence="1" type="ORF">CAL15_19825</name>
</gene>
<organism evidence="1 2">
    <name type="scientific">Bordetella genomosp. 13</name>
    <dbReference type="NCBI Taxonomy" id="463040"/>
    <lineage>
        <taxon>Bacteria</taxon>
        <taxon>Pseudomonadati</taxon>
        <taxon>Pseudomonadota</taxon>
        <taxon>Betaproteobacteria</taxon>
        <taxon>Burkholderiales</taxon>
        <taxon>Alcaligenaceae</taxon>
        <taxon>Bordetella</taxon>
    </lineage>
</organism>
<proteinExistence type="predicted"/>
<reference evidence="1 2" key="1">
    <citation type="submission" date="2017-05" db="EMBL/GenBank/DDBJ databases">
        <title>Complete and WGS of Bordetella genogroups.</title>
        <authorList>
            <person name="Spilker T."/>
            <person name="LiPuma J."/>
        </authorList>
    </citation>
    <scope>NUCLEOTIDE SEQUENCE [LARGE SCALE GENOMIC DNA]</scope>
    <source>
        <strain evidence="1 2">AU7206</strain>
    </source>
</reference>
<evidence type="ECO:0008006" key="3">
    <source>
        <dbReference type="Google" id="ProtNLM"/>
    </source>
</evidence>
<name>A0A1W6ZJQ7_9BORD</name>
<protein>
    <recommendedName>
        <fullName evidence="3">PBCV-specific basic adaptor domain-containing protein</fullName>
    </recommendedName>
</protein>
<dbReference type="OrthoDB" id="7027094at2"/>
<dbReference type="Proteomes" id="UP000194161">
    <property type="component" value="Chromosome"/>
</dbReference>
<dbReference type="AlphaFoldDB" id="A0A1W6ZJQ7"/>